<dbReference type="Gene3D" id="3.40.140.10">
    <property type="entry name" value="Cytidine Deaminase, domain 2"/>
    <property type="match status" value="1"/>
</dbReference>
<reference evidence="5" key="1">
    <citation type="submission" date="2020-10" db="EMBL/GenBank/DDBJ databases">
        <authorList>
            <person name="Gilroy R."/>
        </authorList>
    </citation>
    <scope>NUCLEOTIDE SEQUENCE</scope>
    <source>
        <strain evidence="5">11159</strain>
    </source>
</reference>
<dbReference type="InterPro" id="IPR025657">
    <property type="entry name" value="RadC_JAB"/>
</dbReference>
<dbReference type="AlphaFoldDB" id="A0A9D9GVY4"/>
<evidence type="ECO:0000259" key="3">
    <source>
        <dbReference type="Pfam" id="PF04002"/>
    </source>
</evidence>
<dbReference type="PANTHER" id="PTHR30471:SF3">
    <property type="entry name" value="UPF0758 PROTEIN YEES-RELATED"/>
    <property type="match status" value="1"/>
</dbReference>
<reference evidence="5" key="2">
    <citation type="journal article" date="2021" name="PeerJ">
        <title>Extensive microbial diversity within the chicken gut microbiome revealed by metagenomics and culture.</title>
        <authorList>
            <person name="Gilroy R."/>
            <person name="Ravi A."/>
            <person name="Getino M."/>
            <person name="Pursley I."/>
            <person name="Horton D.L."/>
            <person name="Alikhan N.F."/>
            <person name="Baker D."/>
            <person name="Gharbi K."/>
            <person name="Hall N."/>
            <person name="Watson M."/>
            <person name="Adriaenssens E.M."/>
            <person name="Foster-Nyarko E."/>
            <person name="Jarju S."/>
            <person name="Secka A."/>
            <person name="Antonio M."/>
            <person name="Oren A."/>
            <person name="Chaudhuri R.R."/>
            <person name="La Ragione R."/>
            <person name="Hildebrand F."/>
            <person name="Pallen M.J."/>
        </authorList>
    </citation>
    <scope>NUCLEOTIDE SEQUENCE</scope>
    <source>
        <strain evidence="5">11159</strain>
    </source>
</reference>
<keyword evidence="2" id="KW-0645">Protease</keyword>
<evidence type="ECO:0008006" key="7">
    <source>
        <dbReference type="Google" id="ProtNLM"/>
    </source>
</evidence>
<protein>
    <recommendedName>
        <fullName evidence="7">DNA repair protein RadC</fullName>
    </recommendedName>
</protein>
<evidence type="ECO:0000256" key="1">
    <source>
        <dbReference type="ARBA" id="ARBA00010243"/>
    </source>
</evidence>
<name>A0A9D9GVY4_9BACL</name>
<keyword evidence="2" id="KW-0482">Metalloprotease</keyword>
<comment type="similarity">
    <text evidence="1">Belongs to the UPF0758 family.</text>
</comment>
<dbReference type="Pfam" id="PF20582">
    <property type="entry name" value="UPF0758_N"/>
    <property type="match status" value="1"/>
</dbReference>
<sequence length="228" mass="26351">MPTIKELPNEDCPREKALKYGFDYLSNAELLAIIIGSGTKNHNAIEIAQTIVKEYKGFKSLLNLNYDTLNNIKGIGTINSLKILSAIQIAKRLNEEINPRFIKDNYDSKLVFNRYAQNFINLEQEKFLIVQLDKNGKIIHEKIFNSLDENLIKVNFETIIKNFNKSTKKIILIHNHIKGDVYPSFNDVESTILIGNLLKKQKILLLDHLIIYQTKFFSFSDENLLDFD</sequence>
<dbReference type="Proteomes" id="UP000823613">
    <property type="component" value="Unassembled WGS sequence"/>
</dbReference>
<proteinExistence type="inferred from homology"/>
<feature type="domain" description="RadC-like JAB" evidence="3">
    <location>
        <begin position="110"/>
        <end position="223"/>
    </location>
</feature>
<dbReference type="EMBL" id="JADIMY010000027">
    <property type="protein sequence ID" value="MBO8427191.1"/>
    <property type="molecule type" value="Genomic_DNA"/>
</dbReference>
<dbReference type="InterPro" id="IPR046778">
    <property type="entry name" value="UPF0758_N"/>
</dbReference>
<keyword evidence="2" id="KW-0378">Hydrolase</keyword>
<evidence type="ECO:0000313" key="5">
    <source>
        <dbReference type="EMBL" id="MBO8427191.1"/>
    </source>
</evidence>
<comment type="caution">
    <text evidence="5">The sequence shown here is derived from an EMBL/GenBank/DDBJ whole genome shotgun (WGS) entry which is preliminary data.</text>
</comment>
<dbReference type="GO" id="GO:0008237">
    <property type="term" value="F:metallopeptidase activity"/>
    <property type="evidence" value="ECO:0007669"/>
    <property type="project" value="UniProtKB-KW"/>
</dbReference>
<evidence type="ECO:0000313" key="6">
    <source>
        <dbReference type="Proteomes" id="UP000823613"/>
    </source>
</evidence>
<evidence type="ECO:0000256" key="2">
    <source>
        <dbReference type="ARBA" id="ARBA00023049"/>
    </source>
</evidence>
<dbReference type="PANTHER" id="PTHR30471">
    <property type="entry name" value="DNA REPAIR PROTEIN RADC"/>
    <property type="match status" value="1"/>
</dbReference>
<dbReference type="Pfam" id="PF04002">
    <property type="entry name" value="RadC"/>
    <property type="match status" value="1"/>
</dbReference>
<gene>
    <name evidence="5" type="ORF">IAC58_01365</name>
</gene>
<organism evidence="5 6">
    <name type="scientific">Candidatus Onthovivens merdipullorum</name>
    <dbReference type="NCBI Taxonomy" id="2840889"/>
    <lineage>
        <taxon>Bacteria</taxon>
        <taxon>Bacillati</taxon>
        <taxon>Bacillota</taxon>
        <taxon>Bacilli</taxon>
        <taxon>Bacillales</taxon>
        <taxon>Candidatus Onthovivens</taxon>
    </lineage>
</organism>
<accession>A0A9D9GVY4</accession>
<feature type="domain" description="UPF0758" evidence="4">
    <location>
        <begin position="4"/>
        <end position="78"/>
    </location>
</feature>
<dbReference type="InterPro" id="IPR001405">
    <property type="entry name" value="UPF0758"/>
</dbReference>
<evidence type="ECO:0000259" key="4">
    <source>
        <dbReference type="Pfam" id="PF20582"/>
    </source>
</evidence>